<protein>
    <submittedName>
        <fullName evidence="4">Fic family protein</fullName>
    </submittedName>
</protein>
<keyword evidence="2" id="KW-0547">Nucleotide-binding</keyword>
<dbReference type="InterPro" id="IPR003812">
    <property type="entry name" value="Fido"/>
</dbReference>
<keyword evidence="2" id="KW-0067">ATP-binding</keyword>
<sequence>MQNILLKQFLEERKKKYKNGIYHYTQVNFSYNSNHIEGSTLSEEQTRYIYDRNSFLANENQIINTNDILEAKNHFLAFDFILDSVFEEINETYIKKLHSIVKNNCSDIEIIGDFKQRQNYVGDLKTSAPHLVKEHLEKLFQSYKVYNIEDIIDFHFHFEKIHPFEDGNGRVGRLLMFKECLKNNITPFIVDEEHKLFYYRGLKNYENQKGFLIDTCLSCQDRYKEVLNYFQIAC</sequence>
<name>A0A693RA71_CAMCO</name>
<feature type="active site" evidence="1">
    <location>
        <position position="162"/>
    </location>
</feature>
<dbReference type="RefSeq" id="WP_072216793.1">
    <property type="nucleotide sequence ID" value="NZ_FAXZ01000056.1"/>
</dbReference>
<proteinExistence type="predicted"/>
<dbReference type="PANTHER" id="PTHR13504">
    <property type="entry name" value="FIDO DOMAIN-CONTAINING PROTEIN DDB_G0283145"/>
    <property type="match status" value="1"/>
</dbReference>
<dbReference type="AlphaFoldDB" id="A0A693RA71"/>
<evidence type="ECO:0000256" key="3">
    <source>
        <dbReference type="PIRSR" id="PIRSR640198-3"/>
    </source>
</evidence>
<comment type="caution">
    <text evidence="4">The sequence shown here is derived from an EMBL/GenBank/DDBJ whole genome shotgun (WGS) entry which is preliminary data.</text>
</comment>
<dbReference type="PROSITE" id="PS51459">
    <property type="entry name" value="FIDO"/>
    <property type="match status" value="1"/>
</dbReference>
<reference evidence="4 5" key="1">
    <citation type="submission" date="2018-05" db="EMBL/GenBank/DDBJ databases">
        <authorList>
            <consortium name="PulseNet: The National Subtyping Network for Foodborne Disease Surveillance"/>
            <person name="Tarr C.L."/>
            <person name="Trees E."/>
            <person name="Katz L.S."/>
            <person name="Carleton-Romer H.A."/>
            <person name="Stroika S."/>
            <person name="Kucerova Z."/>
            <person name="Roache K.F."/>
            <person name="Sabol A.L."/>
            <person name="Besser J."/>
            <person name="Gerner-Smidt P."/>
        </authorList>
    </citation>
    <scope>NUCLEOTIDE SEQUENCE [LARGE SCALE GENOMIC DNA]</scope>
    <source>
        <strain evidence="4 5">PNUSAC001435</strain>
    </source>
</reference>
<accession>A0A693RA71</accession>
<dbReference type="SUPFAM" id="SSF140931">
    <property type="entry name" value="Fic-like"/>
    <property type="match status" value="1"/>
</dbReference>
<gene>
    <name evidence="4" type="ORF">BZ274_09925</name>
</gene>
<dbReference type="InterPro" id="IPR036597">
    <property type="entry name" value="Fido-like_dom_sf"/>
</dbReference>
<dbReference type="Gene3D" id="1.10.3290.10">
    <property type="entry name" value="Fido-like domain"/>
    <property type="match status" value="1"/>
</dbReference>
<organism evidence="4 5">
    <name type="scientific">Campylobacter coli</name>
    <dbReference type="NCBI Taxonomy" id="195"/>
    <lineage>
        <taxon>Bacteria</taxon>
        <taxon>Pseudomonadati</taxon>
        <taxon>Campylobacterota</taxon>
        <taxon>Epsilonproteobacteria</taxon>
        <taxon>Campylobacterales</taxon>
        <taxon>Campylobacteraceae</taxon>
        <taxon>Campylobacter</taxon>
    </lineage>
</organism>
<feature type="site" description="Important for autoinhibition of adenylyltransferase activity" evidence="3">
    <location>
        <position position="37"/>
    </location>
</feature>
<dbReference type="InterPro" id="IPR040198">
    <property type="entry name" value="Fido_containing"/>
</dbReference>
<feature type="binding site" evidence="2">
    <location>
        <begin position="166"/>
        <end position="173"/>
    </location>
    <ligand>
        <name>ATP</name>
        <dbReference type="ChEBI" id="CHEBI:30616"/>
    </ligand>
</feature>
<evidence type="ECO:0000313" key="4">
    <source>
        <dbReference type="EMBL" id="EAJ9198463.1"/>
    </source>
</evidence>
<feature type="binding site" evidence="2">
    <location>
        <begin position="198"/>
        <end position="199"/>
    </location>
    <ligand>
        <name>ATP</name>
        <dbReference type="ChEBI" id="CHEBI:30616"/>
    </ligand>
</feature>
<dbReference type="Pfam" id="PF02661">
    <property type="entry name" value="Fic"/>
    <property type="match status" value="1"/>
</dbReference>
<dbReference type="GO" id="GO:0005524">
    <property type="term" value="F:ATP binding"/>
    <property type="evidence" value="ECO:0007669"/>
    <property type="project" value="UniProtKB-KW"/>
</dbReference>
<dbReference type="Proteomes" id="UP000382436">
    <property type="component" value="Unassembled WGS sequence"/>
</dbReference>
<evidence type="ECO:0000256" key="2">
    <source>
        <dbReference type="PIRSR" id="PIRSR640198-2"/>
    </source>
</evidence>
<evidence type="ECO:0000313" key="5">
    <source>
        <dbReference type="Proteomes" id="UP000382436"/>
    </source>
</evidence>
<dbReference type="PANTHER" id="PTHR13504:SF38">
    <property type="entry name" value="FIDO DOMAIN-CONTAINING PROTEIN"/>
    <property type="match status" value="1"/>
</dbReference>
<evidence type="ECO:0000256" key="1">
    <source>
        <dbReference type="PIRSR" id="PIRSR640198-1"/>
    </source>
</evidence>
<dbReference type="EMBL" id="AACBVJ010000076">
    <property type="protein sequence ID" value="EAJ9198463.1"/>
    <property type="molecule type" value="Genomic_DNA"/>
</dbReference>